<feature type="compositionally biased region" description="Basic and acidic residues" evidence="1">
    <location>
        <begin position="628"/>
        <end position="657"/>
    </location>
</feature>
<feature type="compositionally biased region" description="Basic and acidic residues" evidence="1">
    <location>
        <begin position="227"/>
        <end position="239"/>
    </location>
</feature>
<protein>
    <submittedName>
        <fullName evidence="4">Centrosome and spindle pole-associated protein 1</fullName>
    </submittedName>
</protein>
<feature type="compositionally biased region" description="Basic and acidic residues" evidence="1">
    <location>
        <begin position="399"/>
        <end position="419"/>
    </location>
</feature>
<feature type="compositionally biased region" description="Low complexity" evidence="1">
    <location>
        <begin position="873"/>
        <end position="883"/>
    </location>
</feature>
<feature type="compositionally biased region" description="Basic and acidic residues" evidence="1">
    <location>
        <begin position="151"/>
        <end position="168"/>
    </location>
</feature>
<dbReference type="PANTHER" id="PTHR21616:SF2">
    <property type="entry name" value="CENTROSOME AND SPINDLE POLE-ASSOCIATED PROTEIN 1"/>
    <property type="match status" value="1"/>
</dbReference>
<evidence type="ECO:0000259" key="2">
    <source>
        <dbReference type="Pfam" id="PF15236"/>
    </source>
</evidence>
<feature type="region of interest" description="Disordered" evidence="1">
    <location>
        <begin position="971"/>
        <end position="1002"/>
    </location>
</feature>
<feature type="compositionally biased region" description="Polar residues" evidence="1">
    <location>
        <begin position="504"/>
        <end position="514"/>
    </location>
</feature>
<feature type="compositionally biased region" description="Polar residues" evidence="1">
    <location>
        <begin position="574"/>
        <end position="584"/>
    </location>
</feature>
<feature type="compositionally biased region" description="Basic and acidic residues" evidence="1">
    <location>
        <begin position="1152"/>
        <end position="1167"/>
    </location>
</feature>
<feature type="region of interest" description="Disordered" evidence="1">
    <location>
        <begin position="1"/>
        <end position="252"/>
    </location>
</feature>
<dbReference type="AlphaFoldDB" id="A0A2B4SGD6"/>
<feature type="compositionally biased region" description="Basic and acidic residues" evidence="1">
    <location>
        <begin position="126"/>
        <end position="136"/>
    </location>
</feature>
<feature type="region of interest" description="Disordered" evidence="1">
    <location>
        <begin position="1224"/>
        <end position="1251"/>
    </location>
</feature>
<feature type="compositionally biased region" description="Basic and acidic residues" evidence="1">
    <location>
        <begin position="319"/>
        <end position="331"/>
    </location>
</feature>
<proteinExistence type="predicted"/>
<feature type="compositionally biased region" description="Polar residues" evidence="1">
    <location>
        <begin position="1085"/>
        <end position="1096"/>
    </location>
</feature>
<dbReference type="OrthoDB" id="10044099at2759"/>
<feature type="compositionally biased region" description="Basic and acidic residues" evidence="1">
    <location>
        <begin position="11"/>
        <end position="46"/>
    </location>
</feature>
<dbReference type="Pfam" id="PF15236">
    <property type="entry name" value="CCDC66"/>
    <property type="match status" value="1"/>
</dbReference>
<reference evidence="5" key="1">
    <citation type="journal article" date="2017" name="bioRxiv">
        <title>Comparative analysis of the genomes of Stylophora pistillata and Acropora digitifera provides evidence for extensive differences between species of corals.</title>
        <authorList>
            <person name="Voolstra C.R."/>
            <person name="Li Y."/>
            <person name="Liew Y.J."/>
            <person name="Baumgarten S."/>
            <person name="Zoccola D."/>
            <person name="Flot J.-F."/>
            <person name="Tambutte S."/>
            <person name="Allemand D."/>
            <person name="Aranda M."/>
        </authorList>
    </citation>
    <scope>NUCLEOTIDE SEQUENCE [LARGE SCALE GENOMIC DNA]</scope>
</reference>
<feature type="region of interest" description="Disordered" evidence="1">
    <location>
        <begin position="302"/>
        <end position="678"/>
    </location>
</feature>
<comment type="caution">
    <text evidence="4">The sequence shown here is derived from an EMBL/GenBank/DDBJ whole genome shotgun (WGS) entry which is preliminary data.</text>
</comment>
<dbReference type="Proteomes" id="UP000225706">
    <property type="component" value="Unassembled WGS sequence"/>
</dbReference>
<feature type="compositionally biased region" description="Basic residues" evidence="1">
    <location>
        <begin position="386"/>
        <end position="396"/>
    </location>
</feature>
<feature type="compositionally biased region" description="Basic and acidic residues" evidence="1">
    <location>
        <begin position="945"/>
        <end position="958"/>
    </location>
</feature>
<dbReference type="InterPro" id="IPR040467">
    <property type="entry name" value="CCDC66_dom"/>
</dbReference>
<dbReference type="GO" id="GO:0032467">
    <property type="term" value="P:positive regulation of cytokinesis"/>
    <property type="evidence" value="ECO:0007669"/>
    <property type="project" value="InterPro"/>
</dbReference>
<accession>A0A2B4SGD6</accession>
<dbReference type="InterPro" id="IPR058191">
    <property type="entry name" value="CSPP1_C"/>
</dbReference>
<dbReference type="GO" id="GO:0005874">
    <property type="term" value="C:microtubule"/>
    <property type="evidence" value="ECO:0007669"/>
    <property type="project" value="InterPro"/>
</dbReference>
<feature type="region of interest" description="Disordered" evidence="1">
    <location>
        <begin position="1132"/>
        <end position="1179"/>
    </location>
</feature>
<feature type="compositionally biased region" description="Polar residues" evidence="1">
    <location>
        <begin position="919"/>
        <end position="929"/>
    </location>
</feature>
<sequence>MAEDLASFIESQKRKLEQERAEMSRSQETEDRSRTSPRGHKPDNRHGQVATTPASETRTKAKVATLEEDNDVGGLKLGGYEKHQQRLRQERKEDYRKYLAEKNFRSTGKASPALLDSNTSPYPGYKSRESQTRRDEYTDDDDSHKNRRRGKENYDDLGRASDVQDRGGNRQPSNLFESYEDLLQRKRAQERRYRGFDDYDSGPERPMRLNAPQYKQNSRSDGYLSQRYEDDNYDYDRFSRNQPRARREKSFESKRVRFHGDEDLDDNGWVKPRRKLDYYDDEDEDEELLDWVCFFNKPMRLNAPQYKQNSRSDGYLSQRYEDDNYDYDRFSRNQPRARREKSFESKRVRFHGDEDLDDNGWVKPRRKLDYYDDEDEDEELLDWMRRRGKRPQRRNSAHLPEREPPPDETLRRSKTDTGIRSHSAPLEGAGIIGGSQESKVDKAKKQEQYKRELQQQMQEQANNKKREKLLHLGVEQNGSGPVNSQLDRTPPNTNRRSHPPQPQGYDTSLANYGPSSRPPPHPAIHSNPYDDPYYYYGSLEAGAPQAPLLNGPLDSTRGQANKGGPVLDGGMSGGHTTPAPSSFPQGGEGELSPRSHLQPPGSYSSIGAGTNDPALVDKKKATQQAYQEELKRQMQEREEKKRKEKEEKERYDRKIEQEAANYNPWGKGGAGAPIRDSGGHLVANLRTLKQYNNEGVNVSPREQPPPVETRFDLPASNDPYLSPRQRGNFQTSPVQAAELSGNVPRTTFGRSDPLKETQPQDDLKRAARLEYQELLRKQVEEKEKKKKEELEKIKREEEELERRVAEERLKMQKNFEEEQEKNRKKEEEARLKNEQIKEAQEAKKREADKKKKEMEEQRQAELKRKLDAELAAKKAAGQGSSAQERSSSPPIPTVRKKMEEEGDVTADFRSSSPPIPTLANKQTPQNTNGYIAASPPPPVQTRRRPGLEPVRRDTPDRDVLSQLTALRQQLKHEEKRVQQQMDHSTAAKGYSEMQRVPDDLESRRGRRDVDIFDRALSNKTAVVKKDAEGFSAADEFNRMKYEETSSLAGEFRSKFPDPVSTGSVLDLQQQAFLREQEDKLAALRSNPSKSNKQSPRGGQPYQLARRPASRDSLLESESQFLAVDDPKQLLPIEQMVSSRPRQSSARERRRWKQLEEMARNPRPHETYKPPTPGGFSLNSVTSFNVDEVANKNEERLKKLELIQQGHGSRNSLQGDPDQVLQRFMDGRSRPTALASRLSEASLEAETSFEPI</sequence>
<feature type="compositionally biased region" description="Polar residues" evidence="1">
    <location>
        <begin position="725"/>
        <end position="734"/>
    </location>
</feature>
<dbReference type="PANTHER" id="PTHR21616">
    <property type="entry name" value="CENTROSOME SPINDLE POLE ASSOCIATED PROTEIN"/>
    <property type="match status" value="1"/>
</dbReference>
<feature type="domain" description="CCDC66" evidence="2">
    <location>
        <begin position="763"/>
        <end position="865"/>
    </location>
</feature>
<feature type="compositionally biased region" description="Polar residues" evidence="1">
    <location>
        <begin position="476"/>
        <end position="494"/>
    </location>
</feature>
<feature type="compositionally biased region" description="Acidic residues" evidence="1">
    <location>
        <begin position="371"/>
        <end position="381"/>
    </location>
</feature>
<dbReference type="GO" id="GO:0000922">
    <property type="term" value="C:spindle pole"/>
    <property type="evidence" value="ECO:0007669"/>
    <property type="project" value="InterPro"/>
</dbReference>
<evidence type="ECO:0000259" key="3">
    <source>
        <dbReference type="Pfam" id="PF24578"/>
    </source>
</evidence>
<dbReference type="GO" id="GO:0005813">
    <property type="term" value="C:centrosome"/>
    <property type="evidence" value="ECO:0007669"/>
    <property type="project" value="InterPro"/>
</dbReference>
<evidence type="ECO:0000256" key="1">
    <source>
        <dbReference type="SAM" id="MobiDB-lite"/>
    </source>
</evidence>
<feature type="compositionally biased region" description="Basic and acidic residues" evidence="1">
    <location>
        <begin position="438"/>
        <end position="453"/>
    </location>
</feature>
<evidence type="ECO:0000313" key="5">
    <source>
        <dbReference type="Proteomes" id="UP000225706"/>
    </source>
</evidence>
<name>A0A2B4SGD6_STYPI</name>
<feature type="domain" description="Centrosome and spindle pole-associated protein 1 C-terminal" evidence="3">
    <location>
        <begin position="1031"/>
        <end position="1084"/>
    </location>
</feature>
<organism evidence="4 5">
    <name type="scientific">Stylophora pistillata</name>
    <name type="common">Smooth cauliflower coral</name>
    <dbReference type="NCBI Taxonomy" id="50429"/>
    <lineage>
        <taxon>Eukaryota</taxon>
        <taxon>Metazoa</taxon>
        <taxon>Cnidaria</taxon>
        <taxon>Anthozoa</taxon>
        <taxon>Hexacorallia</taxon>
        <taxon>Scleractinia</taxon>
        <taxon>Astrocoeniina</taxon>
        <taxon>Pocilloporidae</taxon>
        <taxon>Stylophora</taxon>
    </lineage>
</organism>
<keyword evidence="5" id="KW-1185">Reference proteome</keyword>
<feature type="compositionally biased region" description="Basic and acidic residues" evidence="1">
    <location>
        <begin position="340"/>
        <end position="353"/>
    </location>
</feature>
<feature type="compositionally biased region" description="Basic and acidic residues" evidence="1">
    <location>
        <begin position="190"/>
        <end position="207"/>
    </location>
</feature>
<dbReference type="EMBL" id="LSMT01000093">
    <property type="protein sequence ID" value="PFX27890.1"/>
    <property type="molecule type" value="Genomic_DNA"/>
</dbReference>
<feature type="compositionally biased region" description="Basic and acidic residues" evidence="1">
    <location>
        <begin position="761"/>
        <end position="872"/>
    </location>
</feature>
<dbReference type="InterPro" id="IPR026708">
    <property type="entry name" value="CSPP1"/>
</dbReference>
<feature type="region of interest" description="Disordered" evidence="1">
    <location>
        <begin position="692"/>
        <end position="958"/>
    </location>
</feature>
<dbReference type="STRING" id="50429.A0A2B4SGD6"/>
<gene>
    <name evidence="4" type="primary">CSPP1</name>
    <name evidence="4" type="ORF">AWC38_SpisGene7375</name>
</gene>
<dbReference type="Pfam" id="PF24578">
    <property type="entry name" value="CSPP1_C"/>
    <property type="match status" value="1"/>
</dbReference>
<feature type="region of interest" description="Disordered" evidence="1">
    <location>
        <begin position="1076"/>
        <end position="1114"/>
    </location>
</feature>
<feature type="compositionally biased region" description="Basic and acidic residues" evidence="1">
    <location>
        <begin position="79"/>
        <end position="104"/>
    </location>
</feature>
<evidence type="ECO:0000313" key="4">
    <source>
        <dbReference type="EMBL" id="PFX27890.1"/>
    </source>
</evidence>